<sequence length="242" mass="26890">MPNFLVETKIEHKISGVILGVVVLLAGIVIYSGWRLSVSRLDNLVSKEQPSDKGDEAKQMMVAEIIKSGDIGQCVKVQGLFINGIDYEAVCRSNIARNQAVKNLDPASCDQIDNALFSKDECKFGVTLSKALQTSDVSLCATLSEAERPKCQLGYWSEQAVAKNDIKLCANVAEASDQTKCQDQYYVKRLMVEPFAVDCGKLSETMRFYCQNYQTVMRSGKNCDDVSEIRLQAACRDYRAKK</sequence>
<dbReference type="Proteomes" id="UP000176846">
    <property type="component" value="Unassembled WGS sequence"/>
</dbReference>
<gene>
    <name evidence="2" type="ORF">A2936_04100</name>
</gene>
<evidence type="ECO:0000313" key="2">
    <source>
        <dbReference type="EMBL" id="OGL82820.1"/>
    </source>
</evidence>
<protein>
    <submittedName>
        <fullName evidence="2">Uncharacterized protein</fullName>
    </submittedName>
</protein>
<name>A0A1F7UX02_9BACT</name>
<reference evidence="2 3" key="1">
    <citation type="journal article" date="2016" name="Nat. Commun.">
        <title>Thousands of microbial genomes shed light on interconnected biogeochemical processes in an aquifer system.</title>
        <authorList>
            <person name="Anantharaman K."/>
            <person name="Brown C.T."/>
            <person name="Hug L.A."/>
            <person name="Sharon I."/>
            <person name="Castelle C.J."/>
            <person name="Probst A.J."/>
            <person name="Thomas B.C."/>
            <person name="Singh A."/>
            <person name="Wilkins M.J."/>
            <person name="Karaoz U."/>
            <person name="Brodie E.L."/>
            <person name="Williams K.H."/>
            <person name="Hubbard S.S."/>
            <person name="Banfield J.F."/>
        </authorList>
    </citation>
    <scope>NUCLEOTIDE SEQUENCE [LARGE SCALE GENOMIC DNA]</scope>
</reference>
<comment type="caution">
    <text evidence="2">The sequence shown here is derived from an EMBL/GenBank/DDBJ whole genome shotgun (WGS) entry which is preliminary data.</text>
</comment>
<accession>A0A1F7UX02</accession>
<proteinExistence type="predicted"/>
<dbReference type="AlphaFoldDB" id="A0A1F7UX02"/>
<dbReference type="EMBL" id="MGEK01000006">
    <property type="protein sequence ID" value="OGL82820.1"/>
    <property type="molecule type" value="Genomic_DNA"/>
</dbReference>
<feature type="transmembrane region" description="Helical" evidence="1">
    <location>
        <begin position="14"/>
        <end position="34"/>
    </location>
</feature>
<organism evidence="2 3">
    <name type="scientific">Candidatus Uhrbacteria bacterium RIFCSPLOWO2_01_FULL_47_25</name>
    <dbReference type="NCBI Taxonomy" id="1802402"/>
    <lineage>
        <taxon>Bacteria</taxon>
        <taxon>Candidatus Uhriibacteriota</taxon>
    </lineage>
</organism>
<keyword evidence="1" id="KW-0472">Membrane</keyword>
<evidence type="ECO:0000256" key="1">
    <source>
        <dbReference type="SAM" id="Phobius"/>
    </source>
</evidence>
<keyword evidence="1" id="KW-0812">Transmembrane</keyword>
<keyword evidence="1" id="KW-1133">Transmembrane helix</keyword>
<evidence type="ECO:0000313" key="3">
    <source>
        <dbReference type="Proteomes" id="UP000176846"/>
    </source>
</evidence>